<evidence type="ECO:0000259" key="3">
    <source>
        <dbReference type="Pfam" id="PF21346"/>
    </source>
</evidence>
<feature type="domain" description="PcRGLX/YetA-like central beta-sandwich" evidence="2">
    <location>
        <begin position="136"/>
        <end position="509"/>
    </location>
</feature>
<dbReference type="AlphaFoldDB" id="A0A521AHV3"/>
<dbReference type="Pfam" id="PF21346">
    <property type="entry name" value="PcRGLX_3rd"/>
    <property type="match status" value="1"/>
</dbReference>
<dbReference type="PROSITE" id="PS51318">
    <property type="entry name" value="TAT"/>
    <property type="match status" value="1"/>
</dbReference>
<dbReference type="InterPro" id="IPR045793">
    <property type="entry name" value="PcRGLX/YetA-like"/>
</dbReference>
<keyword evidence="5" id="KW-1185">Reference proteome</keyword>
<dbReference type="RefSeq" id="WP_142452676.1">
    <property type="nucleotide sequence ID" value="NZ_FXTP01000001.1"/>
</dbReference>
<dbReference type="InterPro" id="IPR048329">
    <property type="entry name" value="PcRGLX_1st"/>
</dbReference>
<evidence type="ECO:0008006" key="6">
    <source>
        <dbReference type="Google" id="ProtNLM"/>
    </source>
</evidence>
<dbReference type="PANTHER" id="PTHR40081:SF1">
    <property type="entry name" value="TAT PATHWAY SIGNAL SEQUENCE DOMAIN PROTEIN"/>
    <property type="match status" value="1"/>
</dbReference>
<feature type="domain" description="PcRGLX/YetA-like C-terminal alpha/alpha toroid" evidence="3">
    <location>
        <begin position="515"/>
        <end position="928"/>
    </location>
</feature>
<name>A0A521AHV3_9BACT</name>
<dbReference type="PANTHER" id="PTHR40081">
    <property type="entry name" value="CONCANAVALIN A-LIKE LECTIN/GLUCANASE"/>
    <property type="match status" value="1"/>
</dbReference>
<accession>A0A521AHV3</accession>
<organism evidence="4 5">
    <name type="scientific">Gracilimonas mengyeensis</name>
    <dbReference type="NCBI Taxonomy" id="1302730"/>
    <lineage>
        <taxon>Bacteria</taxon>
        <taxon>Pseudomonadati</taxon>
        <taxon>Balneolota</taxon>
        <taxon>Balneolia</taxon>
        <taxon>Balneolales</taxon>
        <taxon>Balneolaceae</taxon>
        <taxon>Gracilimonas</taxon>
    </lineage>
</organism>
<dbReference type="OrthoDB" id="262615at2"/>
<dbReference type="InterPro" id="IPR048330">
    <property type="entry name" value="PcRGLX/YetA_2nd"/>
</dbReference>
<dbReference type="Pfam" id="PF21345">
    <property type="entry name" value="PcRGLX_2nd"/>
    <property type="match status" value="1"/>
</dbReference>
<dbReference type="InterPro" id="IPR048331">
    <property type="entry name" value="PcRGLX/YetA_3rd"/>
</dbReference>
<proteinExistence type="predicted"/>
<sequence length="929" mass="104719">MSKNFSRRDFVKNTALAVAGIPILKNSLSEANKDKLSKTKFIPDKPNALSWVDGDTPALQNGTAFGVPWPKGKHAKGTEFKLMDAQGKNVPVQTWITATWPDGSIKWTGHAVSGSNGVSDHYQIQPGKPARPDTAVQVKETSGEVHVNTGKMKCLISKKGENLITSIERNGKKVFENGRLEGTKQDSPEAGSPQIHFTSDISDIEVEQDGPIRAVIKIDGTHKFEEGRTWLPFSVRLYFHADSDAIRMVHTFVFDGDENEDFISSLGVKFEVPMHDELYNRHVRLSGPQNGIWAEAIQGLTGLRRDPGEEVRKAQIAGKAVPPPSTWDRRVSSRIHWIPRWGDYKLSQLSANGFKVEKRTKKGHSWIPSAHGGRSSGAAYIGGASGGVAFGMRDFWKLHPTQIDIRNAIDDKAEVMIWMWSPDAQPMDIRFYHDGMGQDVSGPLDIEPVDGVEPSVPDTPYAKQLDALRITYEDYEPGFGTPYGVARSTDLFLRICDGTPSNTFLGNFARSVEQPPQLSVQPKDFLNAGVFSNMWGLPDRSNKKLSELEDRLDWSIQYYDDQVDQHHWYGFWDYGDFMHTYDTDRHMWRYDVGGYAWDNSELSTDMWLWYTFLRSGDMKAYRLAEAMNRHNRDVDIYHQGRFAGLGTRHNVQHWGCSAKQLRISTCMNRRFHYFLTTDERTGDVLHEVLEADRQLANINPVRKLPGQPFKVEESRMGVGTDFGSAAANWLTEWERTGDPKVKRWIEQAMRSIGESKWGFFTGSFAYDVDTKKMTEPDNPEPRASHLSTMFGLPELCAELIVLIDVPEFKEAWLNYCRLYNAPQEVQQEALGSDYRDPGFVQSHSRITAYAAAMTNDEELAKRAVPELIQDEWGVHANAPRMQKSLSTLRIEGPESINPVDEAPWVSTNDSAQWGLAAIQVSALVGEHVK</sequence>
<gene>
    <name evidence="4" type="ORF">SAMN06265219_101149</name>
</gene>
<dbReference type="InterPro" id="IPR006311">
    <property type="entry name" value="TAT_signal"/>
</dbReference>
<evidence type="ECO:0000259" key="2">
    <source>
        <dbReference type="Pfam" id="PF21345"/>
    </source>
</evidence>
<reference evidence="4 5" key="1">
    <citation type="submission" date="2017-05" db="EMBL/GenBank/DDBJ databases">
        <authorList>
            <person name="Varghese N."/>
            <person name="Submissions S."/>
        </authorList>
    </citation>
    <scope>NUCLEOTIDE SEQUENCE [LARGE SCALE GENOMIC DNA]</scope>
    <source>
        <strain evidence="4 5">DSM 21985</strain>
    </source>
</reference>
<evidence type="ECO:0000259" key="1">
    <source>
        <dbReference type="Pfam" id="PF19501"/>
    </source>
</evidence>
<evidence type="ECO:0000313" key="5">
    <source>
        <dbReference type="Proteomes" id="UP000317557"/>
    </source>
</evidence>
<dbReference type="Pfam" id="PF19501">
    <property type="entry name" value="PcRGLX_1st"/>
    <property type="match status" value="1"/>
</dbReference>
<dbReference type="EMBL" id="FXTP01000001">
    <property type="protein sequence ID" value="SMO34414.1"/>
    <property type="molecule type" value="Genomic_DNA"/>
</dbReference>
<dbReference type="Proteomes" id="UP000317557">
    <property type="component" value="Unassembled WGS sequence"/>
</dbReference>
<protein>
    <recommendedName>
        <fullName evidence="6">Tat (Twin-arginine translocation) pathway signal sequence</fullName>
    </recommendedName>
</protein>
<feature type="domain" description="PcRGLX/YetA-like N-terminal RIFT barrel" evidence="1">
    <location>
        <begin position="47"/>
        <end position="126"/>
    </location>
</feature>
<evidence type="ECO:0000313" key="4">
    <source>
        <dbReference type="EMBL" id="SMO34414.1"/>
    </source>
</evidence>